<feature type="compositionally biased region" description="Basic and acidic residues" evidence="12">
    <location>
        <begin position="838"/>
        <end position="849"/>
    </location>
</feature>
<dbReference type="Pfam" id="PF08914">
    <property type="entry name" value="Myb_Rap1"/>
    <property type="match status" value="1"/>
</dbReference>
<feature type="compositionally biased region" description="Acidic residues" evidence="12">
    <location>
        <begin position="201"/>
        <end position="216"/>
    </location>
</feature>
<feature type="compositionally biased region" description="Polar residues" evidence="12">
    <location>
        <begin position="340"/>
        <end position="350"/>
    </location>
</feature>
<dbReference type="EMBL" id="NAJP01000054">
    <property type="protein sequence ID" value="TKA37112.1"/>
    <property type="molecule type" value="Genomic_DNA"/>
</dbReference>
<feature type="compositionally biased region" description="Basic and acidic residues" evidence="12">
    <location>
        <begin position="292"/>
        <end position="301"/>
    </location>
</feature>
<dbReference type="Gene3D" id="1.10.10.60">
    <property type="entry name" value="Homeodomain-like"/>
    <property type="match status" value="1"/>
</dbReference>
<dbReference type="Proteomes" id="UP000310066">
    <property type="component" value="Unassembled WGS sequence"/>
</dbReference>
<feature type="compositionally biased region" description="Polar residues" evidence="12">
    <location>
        <begin position="936"/>
        <end position="946"/>
    </location>
</feature>
<feature type="compositionally biased region" description="Acidic residues" evidence="12">
    <location>
        <begin position="1042"/>
        <end position="1062"/>
    </location>
</feature>
<dbReference type="STRING" id="329885.A0A4U0UPC0"/>
<feature type="compositionally biased region" description="Basic and acidic residues" evidence="12">
    <location>
        <begin position="446"/>
        <end position="469"/>
    </location>
</feature>
<protein>
    <recommendedName>
        <fullName evidence="4">Telomeric repeat-binding factor 2-interacting protein 1</fullName>
    </recommendedName>
    <alternativeName>
        <fullName evidence="11">Repressor/activator protein 1 homolog</fullName>
    </alternativeName>
</protein>
<keyword evidence="8" id="KW-0010">Activator</keyword>
<keyword evidence="10" id="KW-0539">Nucleus</keyword>
<feature type="compositionally biased region" description="Basic and acidic residues" evidence="12">
    <location>
        <begin position="1223"/>
        <end position="1233"/>
    </location>
</feature>
<dbReference type="Pfam" id="PF11626">
    <property type="entry name" value="Rap1_C"/>
    <property type="match status" value="1"/>
</dbReference>
<feature type="compositionally biased region" description="Basic and acidic residues" evidence="12">
    <location>
        <begin position="589"/>
        <end position="600"/>
    </location>
</feature>
<dbReference type="GO" id="GO:0070187">
    <property type="term" value="C:shelterin complex"/>
    <property type="evidence" value="ECO:0007669"/>
    <property type="project" value="TreeGrafter"/>
</dbReference>
<evidence type="ECO:0000256" key="2">
    <source>
        <dbReference type="ARBA" id="ARBA00004574"/>
    </source>
</evidence>
<dbReference type="PANTHER" id="PTHR16466">
    <property type="entry name" value="TELOMERE REPEAT-BINDING FACTOR 2-INTERACTING PROTEIN 1"/>
    <property type="match status" value="1"/>
</dbReference>
<dbReference type="OrthoDB" id="435460at2759"/>
<comment type="subcellular location">
    <subcellularLocation>
        <location evidence="2">Chromosome</location>
        <location evidence="2">Telomere</location>
    </subcellularLocation>
    <subcellularLocation>
        <location evidence="1">Nucleus</location>
    </subcellularLocation>
</comment>
<evidence type="ECO:0000259" key="13">
    <source>
        <dbReference type="Pfam" id="PF08914"/>
    </source>
</evidence>
<comment type="caution">
    <text evidence="15">The sequence shown here is derived from an EMBL/GenBank/DDBJ whole genome shotgun (WGS) entry which is preliminary data.</text>
</comment>
<feature type="region of interest" description="Disordered" evidence="12">
    <location>
        <begin position="290"/>
        <end position="602"/>
    </location>
</feature>
<dbReference type="InterPro" id="IPR039595">
    <property type="entry name" value="TE2IP/Rap1"/>
</dbReference>
<evidence type="ECO:0000256" key="8">
    <source>
        <dbReference type="ARBA" id="ARBA00023159"/>
    </source>
</evidence>
<dbReference type="InterPro" id="IPR038104">
    <property type="entry name" value="Rap1_C_sf"/>
</dbReference>
<keyword evidence="9" id="KW-0804">Transcription</keyword>
<feature type="domain" description="TRF2-interacting telomeric protein/Rap1 C-terminal" evidence="14">
    <location>
        <begin position="1309"/>
        <end position="1387"/>
    </location>
</feature>
<gene>
    <name evidence="15" type="ORF">B0A54_11973</name>
</gene>
<dbReference type="InterPro" id="IPR009057">
    <property type="entry name" value="Homeodomain-like_sf"/>
</dbReference>
<dbReference type="GO" id="GO:0031848">
    <property type="term" value="P:protection from non-homologous end joining at telomere"/>
    <property type="evidence" value="ECO:0007669"/>
    <property type="project" value="TreeGrafter"/>
</dbReference>
<feature type="region of interest" description="Disordered" evidence="12">
    <location>
        <begin position="170"/>
        <end position="230"/>
    </location>
</feature>
<accession>A0A4U0UPC0</accession>
<dbReference type="InterPro" id="IPR021661">
    <property type="entry name" value="Rap1_C"/>
</dbReference>
<evidence type="ECO:0000259" key="14">
    <source>
        <dbReference type="Pfam" id="PF11626"/>
    </source>
</evidence>
<feature type="domain" description="TERF2-interacting telomeric protein 1 Myb" evidence="13">
    <location>
        <begin position="119"/>
        <end position="176"/>
    </location>
</feature>
<evidence type="ECO:0000256" key="5">
    <source>
        <dbReference type="ARBA" id="ARBA00022454"/>
    </source>
</evidence>
<feature type="compositionally biased region" description="Basic and acidic residues" evidence="12">
    <location>
        <begin position="317"/>
        <end position="337"/>
    </location>
</feature>
<dbReference type="GO" id="GO:0042162">
    <property type="term" value="F:telomeric DNA binding"/>
    <property type="evidence" value="ECO:0007669"/>
    <property type="project" value="TreeGrafter"/>
</dbReference>
<keyword evidence="6" id="KW-0779">Telomere</keyword>
<proteinExistence type="inferred from homology"/>
<feature type="compositionally biased region" description="Basic and acidic residues" evidence="12">
    <location>
        <begin position="648"/>
        <end position="658"/>
    </location>
</feature>
<feature type="region of interest" description="Disordered" evidence="12">
    <location>
        <begin position="639"/>
        <end position="745"/>
    </location>
</feature>
<evidence type="ECO:0000256" key="6">
    <source>
        <dbReference type="ARBA" id="ARBA00022895"/>
    </source>
</evidence>
<evidence type="ECO:0000256" key="3">
    <source>
        <dbReference type="ARBA" id="ARBA00010467"/>
    </source>
</evidence>
<evidence type="ECO:0000256" key="7">
    <source>
        <dbReference type="ARBA" id="ARBA00023015"/>
    </source>
</evidence>
<feature type="compositionally biased region" description="Basic and acidic residues" evidence="12">
    <location>
        <begin position="217"/>
        <end position="229"/>
    </location>
</feature>
<dbReference type="SUPFAM" id="SSF46689">
    <property type="entry name" value="Homeodomain-like"/>
    <property type="match status" value="1"/>
</dbReference>
<feature type="region of interest" description="Disordered" evidence="12">
    <location>
        <begin position="778"/>
        <end position="1282"/>
    </location>
</feature>
<reference evidence="15 16" key="1">
    <citation type="submission" date="2017-03" db="EMBL/GenBank/DDBJ databases">
        <title>Genomes of endolithic fungi from Antarctica.</title>
        <authorList>
            <person name="Coleine C."/>
            <person name="Masonjones S."/>
            <person name="Stajich J.E."/>
        </authorList>
    </citation>
    <scope>NUCLEOTIDE SEQUENCE [LARGE SCALE GENOMIC DNA]</scope>
    <source>
        <strain evidence="15 16">CCFEE 5311</strain>
    </source>
</reference>
<dbReference type="CDD" id="cd11655">
    <property type="entry name" value="rap1_myb-like"/>
    <property type="match status" value="1"/>
</dbReference>
<feature type="compositionally biased region" description="Basic and acidic residues" evidence="12">
    <location>
        <begin position="1078"/>
        <end position="1091"/>
    </location>
</feature>
<evidence type="ECO:0000256" key="9">
    <source>
        <dbReference type="ARBA" id="ARBA00023163"/>
    </source>
</evidence>
<keyword evidence="7" id="KW-0805">Transcription regulation</keyword>
<dbReference type="Gene3D" id="1.10.10.2170">
    <property type="match status" value="1"/>
</dbReference>
<dbReference type="InterPro" id="IPR015010">
    <property type="entry name" value="TERF2IP_Myb"/>
</dbReference>
<feature type="compositionally biased region" description="Basic and acidic residues" evidence="12">
    <location>
        <begin position="863"/>
        <end position="873"/>
    </location>
</feature>
<feature type="compositionally biased region" description="Polar residues" evidence="12">
    <location>
        <begin position="1108"/>
        <end position="1121"/>
    </location>
</feature>
<evidence type="ECO:0000313" key="15">
    <source>
        <dbReference type="EMBL" id="TKA37112.1"/>
    </source>
</evidence>
<organism evidence="15 16">
    <name type="scientific">Friedmanniomyces endolithicus</name>
    <dbReference type="NCBI Taxonomy" id="329885"/>
    <lineage>
        <taxon>Eukaryota</taxon>
        <taxon>Fungi</taxon>
        <taxon>Dikarya</taxon>
        <taxon>Ascomycota</taxon>
        <taxon>Pezizomycotina</taxon>
        <taxon>Dothideomycetes</taxon>
        <taxon>Dothideomycetidae</taxon>
        <taxon>Mycosphaerellales</taxon>
        <taxon>Teratosphaeriaceae</taxon>
        <taxon>Friedmanniomyces</taxon>
    </lineage>
</organism>
<evidence type="ECO:0000256" key="12">
    <source>
        <dbReference type="SAM" id="MobiDB-lite"/>
    </source>
</evidence>
<keyword evidence="5" id="KW-0158">Chromosome</keyword>
<sequence>MAPVVLVPHSTSVAPALGGLFNGLAFFLLQRLPSRASYVDRVQANGGRVVKLEQQADHVIADHLKSGCPAGSISYTFIDAAIKDGSIPDPKDHLAGPALGTVREVSSTIAPGRRTRTPFTAEDDRVLWEWVERAKSEGGSVKGNEIYKQLEAKNPRHPHQAWRDRYIKQLMGKPPPGVEVKNAAHAPSNAPPKPPAAPDKDADEEEAEKEGEEQGEEEQKTAGFSRDDFESLTAEAADIVALGEDRVEEAWQAFATAYPAHTAEEWRTYWEETVLPAFKKTPAYAEVIAGVEQKRREEQEKAKRRAERRGKRAARAKSVEREPEAKRRGKPTVKDEPGPNSVNEASTALQTLVKPGEVSPTQKLKRRRENSVPQSTSQPRRKKHVSSAADVADLFTSDEEVDEPHVRPQLKSLKRTVNPDHPFDILSTGEEAEKTAEPPSTNVKKTVFEKKAERREQAHISYEQRRHAMGDVADAADEQLRGELAASQNDDGLTLLDVDDVPELPTSDANRAAEQQVRRESGEGMQMDGELGEDSGNVTSAKHLEENGEVEDGLPGNKPDRESKDLPVSNDVEVEGQIDPHVPAEDAMEVDREETAHNEVESDDGVCRLNMLEDMLANEIDAFDASLQALGEASFTMATTGDAGEQTQIRDPDVHAEADGIGDESGDITISNHLVEDGEVEDGVPGEAVLDPDGGFEAVVPPRHDASSDDEVDSVSAGRDALTTANLASQQAEHKAPALRGVDLPEDDVTEDQGVYASYLQDVLALRATAQDALTEANLASQQAAQPKSPVRRGVDLPKDDDAQDQSDFIEYLQSVSASKASPAQLGKGVEKAVPVLEEGRGGSTKRAEPVGQQDTVIGETRFTQDIDQRPSDEAAPAPQHHSPTLSSRQDGDQNRITHTRVGINPLSHASRQTKTGDLAEQHLSSQQEVDDAIDSSLQWPYSPQQWKARAPVAQADESMRYETQIPYSSPRVQDETRSGEISYPQLPARTAQPDQDGEASEVQSQVGVEPDPMDQESDSYVMVEQAENLQDLDRLNKQHDDDDDGVEQEYEIDLDVPEPEEGFLITSSPVRPAAAERYGEEDQKEEDRGAEGAFNIASPPFRPSPYYNDQQPTQQASPSLESLPEEGKLNADEELAADVGGGQVEAIEVSSAESSSSPYQSSEPPSIRGTCYPTAKKSHFETQDIINAETQQPDLSMPLPPDSDEDASRSDDGIAENLNAPETHETETQRPDTDDDSDDLLSDLFIAPFQPAAQGKASRDPPPLRPFQMSPPKPRRPPLAKPTNLAETQTLVEELDINEYFATTQLHLKVSEAAVLAALQATSMRPELADIVLHHQKVHREFPRDLPGVWTVEEDAVVEGGNARLMKGLVVKHGWEEMERRLEYLRQYREADA</sequence>
<evidence type="ECO:0000256" key="11">
    <source>
        <dbReference type="ARBA" id="ARBA00032471"/>
    </source>
</evidence>
<evidence type="ECO:0000256" key="1">
    <source>
        <dbReference type="ARBA" id="ARBA00004123"/>
    </source>
</evidence>
<feature type="compositionally biased region" description="Pro residues" evidence="12">
    <location>
        <begin position="1261"/>
        <end position="1273"/>
    </location>
</feature>
<comment type="similarity">
    <text evidence="3">Belongs to the RAP1 family.</text>
</comment>
<dbReference type="GO" id="GO:0010833">
    <property type="term" value="P:telomere maintenance via telomere lengthening"/>
    <property type="evidence" value="ECO:0007669"/>
    <property type="project" value="TreeGrafter"/>
</dbReference>
<name>A0A4U0UPC0_9PEZI</name>
<feature type="compositionally biased region" description="Basic residues" evidence="12">
    <location>
        <begin position="302"/>
        <end position="315"/>
    </location>
</feature>
<evidence type="ECO:0000256" key="4">
    <source>
        <dbReference type="ARBA" id="ARBA00017805"/>
    </source>
</evidence>
<evidence type="ECO:0000313" key="16">
    <source>
        <dbReference type="Proteomes" id="UP000310066"/>
    </source>
</evidence>
<dbReference type="PANTHER" id="PTHR16466:SF6">
    <property type="entry name" value="TELOMERIC REPEAT-BINDING FACTOR 2-INTERACTING PROTEIN 1"/>
    <property type="match status" value="1"/>
</dbReference>
<feature type="compositionally biased region" description="Basic and acidic residues" evidence="12">
    <location>
        <begin position="1032"/>
        <end position="1041"/>
    </location>
</feature>
<evidence type="ECO:0000256" key="10">
    <source>
        <dbReference type="ARBA" id="ARBA00023242"/>
    </source>
</evidence>
<feature type="compositionally biased region" description="Low complexity" evidence="12">
    <location>
        <begin position="1145"/>
        <end position="1168"/>
    </location>
</feature>